<reference evidence="2 3" key="1">
    <citation type="submission" date="2018-05" db="EMBL/GenBank/DDBJ databases">
        <title>Brumimicrobium oceani sp. nov., isolated from coastal sediment.</title>
        <authorList>
            <person name="Kou Y."/>
        </authorList>
    </citation>
    <scope>NUCLEOTIDE SEQUENCE [LARGE SCALE GENOMIC DNA]</scope>
    <source>
        <strain evidence="2 3">C305</strain>
    </source>
</reference>
<keyword evidence="1" id="KW-0472">Membrane</keyword>
<dbReference type="EMBL" id="QFRJ01000016">
    <property type="protein sequence ID" value="PWH81591.1"/>
    <property type="molecule type" value="Genomic_DNA"/>
</dbReference>
<dbReference type="Proteomes" id="UP000245370">
    <property type="component" value="Unassembled WGS sequence"/>
</dbReference>
<dbReference type="InterPro" id="IPR012332">
    <property type="entry name" value="Autotransporter_pectin_lyase_C"/>
</dbReference>
<keyword evidence="1" id="KW-0812">Transmembrane</keyword>
<feature type="transmembrane region" description="Helical" evidence="1">
    <location>
        <begin position="12"/>
        <end position="33"/>
    </location>
</feature>
<evidence type="ECO:0008006" key="4">
    <source>
        <dbReference type="Google" id="ProtNLM"/>
    </source>
</evidence>
<gene>
    <name evidence="2" type="ORF">DIT68_14800</name>
</gene>
<evidence type="ECO:0000313" key="3">
    <source>
        <dbReference type="Proteomes" id="UP000245370"/>
    </source>
</evidence>
<dbReference type="InterPro" id="IPR011050">
    <property type="entry name" value="Pectin_lyase_fold/virulence"/>
</dbReference>
<name>A0A2U2X1D2_9FLAO</name>
<dbReference type="AlphaFoldDB" id="A0A2U2X1D2"/>
<proteinExistence type="predicted"/>
<comment type="caution">
    <text evidence="2">The sequence shown here is derived from an EMBL/GenBank/DDBJ whole genome shotgun (WGS) entry which is preliminary data.</text>
</comment>
<accession>A0A2U2X1D2</accession>
<reference evidence="2 3" key="2">
    <citation type="submission" date="2018-05" db="EMBL/GenBank/DDBJ databases">
        <authorList>
            <person name="Lanie J.A."/>
            <person name="Ng W.-L."/>
            <person name="Kazmierczak K.M."/>
            <person name="Andrzejewski T.M."/>
            <person name="Davidsen T.M."/>
            <person name="Wayne K.J."/>
            <person name="Tettelin H."/>
            <person name="Glass J.I."/>
            <person name="Rusch D."/>
            <person name="Podicherti R."/>
            <person name="Tsui H.-C.T."/>
            <person name="Winkler M.E."/>
        </authorList>
    </citation>
    <scope>NUCLEOTIDE SEQUENCE [LARGE SCALE GENOMIC DNA]</scope>
    <source>
        <strain evidence="2 3">C305</strain>
    </source>
</reference>
<dbReference type="Gene3D" id="2.160.20.20">
    <property type="match status" value="1"/>
</dbReference>
<keyword evidence="1" id="KW-1133">Transmembrane helix</keyword>
<evidence type="ECO:0000313" key="2">
    <source>
        <dbReference type="EMBL" id="PWH81591.1"/>
    </source>
</evidence>
<keyword evidence="3" id="KW-1185">Reference proteome</keyword>
<protein>
    <recommendedName>
        <fullName evidence="4">Right handed beta helix domain-containing protein</fullName>
    </recommendedName>
</protein>
<organism evidence="2 3">
    <name type="scientific">Brumimicrobium oceani</name>
    <dbReference type="NCBI Taxonomy" id="2100725"/>
    <lineage>
        <taxon>Bacteria</taxon>
        <taxon>Pseudomonadati</taxon>
        <taxon>Bacteroidota</taxon>
        <taxon>Flavobacteriia</taxon>
        <taxon>Flavobacteriales</taxon>
        <taxon>Crocinitomicaceae</taxon>
        <taxon>Brumimicrobium</taxon>
    </lineage>
</organism>
<evidence type="ECO:0000256" key="1">
    <source>
        <dbReference type="SAM" id="Phobius"/>
    </source>
</evidence>
<sequence>MSLLLNQISKKIVLKKIIYIIPFILLAWLASYLTSCKKDILFSKDKLSFSTDTVLFDTVFTTVGSTTKKLKIYNTANQPIKVKSVILAGGESSPYRVNLDGISGTIFKDFEIPANDSLFMFVEVTLGENNINDPLIIEDVIEFETNGKMQSVQLAAWGQDAYFHYQDLNEGIWPNDKPHVIYDYALIDSAKSLTIQAGTKIHMHKGAILFVNKGELHIEGDFDNKVIIEGDRLEPFYQDVKGQYYGVYFNQALPSTIDNAIIKNGTAGVHIFGNNPSNSGYTVEITNSEISNHSSYGIFNYSGGKVKGENLNIHSNGIYAYFLLEGGNHNFNHSQFLSYGSDGNQPAVAIKNYFTREDNLTYIGDVGEGVFTNSIIFGGGDFQIAYDTITDNGAVSIDINYNTNFINQLDIPSHSGFVNNVWNTNPNFENVIEKEFIIKNSSLCKDAANMGILMIPGNNVDITGKSRSGVFDIGAYELD</sequence>
<dbReference type="SUPFAM" id="SSF51126">
    <property type="entry name" value="Pectin lyase-like"/>
    <property type="match status" value="1"/>
</dbReference>